<feature type="signal peptide" evidence="1">
    <location>
        <begin position="1"/>
        <end position="23"/>
    </location>
</feature>
<protein>
    <submittedName>
        <fullName evidence="2">Uncharacterized protein</fullName>
    </submittedName>
</protein>
<dbReference type="RefSeq" id="WP_091986992.1">
    <property type="nucleotide sequence ID" value="NZ_FOLO01000031.1"/>
</dbReference>
<evidence type="ECO:0000313" key="3">
    <source>
        <dbReference type="Proteomes" id="UP000198862"/>
    </source>
</evidence>
<feature type="chain" id="PRO_5011755835" evidence="1">
    <location>
        <begin position="24"/>
        <end position="94"/>
    </location>
</feature>
<evidence type="ECO:0000256" key="1">
    <source>
        <dbReference type="SAM" id="SignalP"/>
    </source>
</evidence>
<sequence length="94" mass="10466">MFKFIQKVVASVVIITGSTSVQAELVSFNTMMDYAVLAQVNEAKTQINKDTQRSIRTALNDFDNAIRPSSVIIKDLKAKIHVKHKAFMIAQAVK</sequence>
<dbReference type="AlphaFoldDB" id="A0A1I1PD24"/>
<keyword evidence="3" id="KW-1185">Reference proteome</keyword>
<proteinExistence type="predicted"/>
<keyword evidence="1" id="KW-0732">Signal</keyword>
<evidence type="ECO:0000313" key="2">
    <source>
        <dbReference type="EMBL" id="SFD07804.1"/>
    </source>
</evidence>
<dbReference type="EMBL" id="FOLO01000031">
    <property type="protein sequence ID" value="SFD07804.1"/>
    <property type="molecule type" value="Genomic_DNA"/>
</dbReference>
<dbReference type="Proteomes" id="UP000198862">
    <property type="component" value="Unassembled WGS sequence"/>
</dbReference>
<accession>A0A1I1PD24</accession>
<dbReference type="OrthoDB" id="9914937at2"/>
<organism evidence="2 3">
    <name type="scientific">Pseudoalteromonas denitrificans DSM 6059</name>
    <dbReference type="NCBI Taxonomy" id="1123010"/>
    <lineage>
        <taxon>Bacteria</taxon>
        <taxon>Pseudomonadati</taxon>
        <taxon>Pseudomonadota</taxon>
        <taxon>Gammaproteobacteria</taxon>
        <taxon>Alteromonadales</taxon>
        <taxon>Pseudoalteromonadaceae</taxon>
        <taxon>Pseudoalteromonas</taxon>
    </lineage>
</organism>
<name>A0A1I1PD24_9GAMM</name>
<reference evidence="2 3" key="1">
    <citation type="submission" date="2016-10" db="EMBL/GenBank/DDBJ databases">
        <authorList>
            <person name="de Groot N.N."/>
        </authorList>
    </citation>
    <scope>NUCLEOTIDE SEQUENCE [LARGE SCALE GENOMIC DNA]</scope>
    <source>
        <strain evidence="2 3">DSM 6059</strain>
    </source>
</reference>
<dbReference type="STRING" id="1123010.SAMN02745724_03401"/>
<gene>
    <name evidence="2" type="ORF">SAMN02745724_03401</name>
</gene>